<name>A0A5C3QHS6_9AGAR</name>
<keyword evidence="2" id="KW-0472">Membrane</keyword>
<sequence>MSFTNGTDTSPTGSTPVWTADDVQILTRLGLHLKYTVTFTMAELPFYVRTFGLSAALAVTFIFTTVIWSLDVAAVYGLINTVLLGNADMDVLSRVMSYNTWIESVRLEIVSLWMGNSTDTGAIALWRSGGRRVLSCVLLFLITTAFTLWLSYVGLVMRLSNTNSTETMDNNDAPAILATTASAASIAANLLATAMIGFVAMMHKNTRSRGIRSHGAKILFLLTESGAFCVVLQIVRLSLALSINPSTQPYGRLWAANSIFHSVTQTIVAMYTPALILIIHYGFSVADTVHLGTDLDSGSSRERAQRRREREGTISQMRFGNRSAGDGTQDSLAGDIAAENK</sequence>
<feature type="transmembrane region" description="Helical" evidence="2">
    <location>
        <begin position="218"/>
        <end position="239"/>
    </location>
</feature>
<feature type="transmembrane region" description="Helical" evidence="2">
    <location>
        <begin position="259"/>
        <end position="283"/>
    </location>
</feature>
<organism evidence="3 4">
    <name type="scientific">Pterulicium gracile</name>
    <dbReference type="NCBI Taxonomy" id="1884261"/>
    <lineage>
        <taxon>Eukaryota</taxon>
        <taxon>Fungi</taxon>
        <taxon>Dikarya</taxon>
        <taxon>Basidiomycota</taxon>
        <taxon>Agaricomycotina</taxon>
        <taxon>Agaricomycetes</taxon>
        <taxon>Agaricomycetidae</taxon>
        <taxon>Agaricales</taxon>
        <taxon>Pleurotineae</taxon>
        <taxon>Pterulaceae</taxon>
        <taxon>Pterulicium</taxon>
    </lineage>
</organism>
<proteinExistence type="predicted"/>
<reference evidence="3 4" key="1">
    <citation type="journal article" date="2019" name="Nat. Ecol. Evol.">
        <title>Megaphylogeny resolves global patterns of mushroom evolution.</title>
        <authorList>
            <person name="Varga T."/>
            <person name="Krizsan K."/>
            <person name="Foldi C."/>
            <person name="Dima B."/>
            <person name="Sanchez-Garcia M."/>
            <person name="Sanchez-Ramirez S."/>
            <person name="Szollosi G.J."/>
            <person name="Szarkandi J.G."/>
            <person name="Papp V."/>
            <person name="Albert L."/>
            <person name="Andreopoulos W."/>
            <person name="Angelini C."/>
            <person name="Antonin V."/>
            <person name="Barry K.W."/>
            <person name="Bougher N.L."/>
            <person name="Buchanan P."/>
            <person name="Buyck B."/>
            <person name="Bense V."/>
            <person name="Catcheside P."/>
            <person name="Chovatia M."/>
            <person name="Cooper J."/>
            <person name="Damon W."/>
            <person name="Desjardin D."/>
            <person name="Finy P."/>
            <person name="Geml J."/>
            <person name="Haridas S."/>
            <person name="Hughes K."/>
            <person name="Justo A."/>
            <person name="Karasinski D."/>
            <person name="Kautmanova I."/>
            <person name="Kiss B."/>
            <person name="Kocsube S."/>
            <person name="Kotiranta H."/>
            <person name="LaButti K.M."/>
            <person name="Lechner B.E."/>
            <person name="Liimatainen K."/>
            <person name="Lipzen A."/>
            <person name="Lukacs Z."/>
            <person name="Mihaltcheva S."/>
            <person name="Morgado L.N."/>
            <person name="Niskanen T."/>
            <person name="Noordeloos M.E."/>
            <person name="Ohm R.A."/>
            <person name="Ortiz-Santana B."/>
            <person name="Ovrebo C."/>
            <person name="Racz N."/>
            <person name="Riley R."/>
            <person name="Savchenko A."/>
            <person name="Shiryaev A."/>
            <person name="Soop K."/>
            <person name="Spirin V."/>
            <person name="Szebenyi C."/>
            <person name="Tomsovsky M."/>
            <person name="Tulloss R.E."/>
            <person name="Uehling J."/>
            <person name="Grigoriev I.V."/>
            <person name="Vagvolgyi C."/>
            <person name="Papp T."/>
            <person name="Martin F.M."/>
            <person name="Miettinen O."/>
            <person name="Hibbett D.S."/>
            <person name="Nagy L.G."/>
        </authorList>
    </citation>
    <scope>NUCLEOTIDE SEQUENCE [LARGE SCALE GENOMIC DNA]</scope>
    <source>
        <strain evidence="3 4">CBS 309.79</strain>
    </source>
</reference>
<keyword evidence="2" id="KW-1133">Transmembrane helix</keyword>
<keyword evidence="4" id="KW-1185">Reference proteome</keyword>
<dbReference type="Proteomes" id="UP000305067">
    <property type="component" value="Unassembled WGS sequence"/>
</dbReference>
<dbReference type="AlphaFoldDB" id="A0A5C3QHS6"/>
<gene>
    <name evidence="3" type="ORF">BDV98DRAFT_583096</name>
</gene>
<feature type="transmembrane region" description="Helical" evidence="2">
    <location>
        <begin position="51"/>
        <end position="79"/>
    </location>
</feature>
<feature type="transmembrane region" description="Helical" evidence="2">
    <location>
        <begin position="175"/>
        <end position="198"/>
    </location>
</feature>
<protein>
    <submittedName>
        <fullName evidence="3">Uncharacterized protein</fullName>
    </submittedName>
</protein>
<accession>A0A5C3QHS6</accession>
<dbReference type="EMBL" id="ML178826">
    <property type="protein sequence ID" value="TFL01047.1"/>
    <property type="molecule type" value="Genomic_DNA"/>
</dbReference>
<evidence type="ECO:0000256" key="2">
    <source>
        <dbReference type="SAM" id="Phobius"/>
    </source>
</evidence>
<keyword evidence="2" id="KW-0812">Transmembrane</keyword>
<evidence type="ECO:0000313" key="3">
    <source>
        <dbReference type="EMBL" id="TFL01047.1"/>
    </source>
</evidence>
<evidence type="ECO:0000256" key="1">
    <source>
        <dbReference type="SAM" id="MobiDB-lite"/>
    </source>
</evidence>
<feature type="compositionally biased region" description="Basic and acidic residues" evidence="1">
    <location>
        <begin position="299"/>
        <end position="312"/>
    </location>
</feature>
<feature type="region of interest" description="Disordered" evidence="1">
    <location>
        <begin position="296"/>
        <end position="341"/>
    </location>
</feature>
<evidence type="ECO:0000313" key="4">
    <source>
        <dbReference type="Proteomes" id="UP000305067"/>
    </source>
</evidence>
<dbReference type="OrthoDB" id="2750727at2759"/>
<feature type="transmembrane region" description="Helical" evidence="2">
    <location>
        <begin position="133"/>
        <end position="155"/>
    </location>
</feature>